<dbReference type="CDD" id="cd06558">
    <property type="entry name" value="crotonase-like"/>
    <property type="match status" value="1"/>
</dbReference>
<keyword evidence="3" id="KW-1185">Reference proteome</keyword>
<accession>A0A3R9YRQ7</accession>
<dbReference type="PANTHER" id="PTHR42964">
    <property type="entry name" value="ENOYL-COA HYDRATASE"/>
    <property type="match status" value="1"/>
</dbReference>
<dbReference type="Gene3D" id="1.10.12.10">
    <property type="entry name" value="Lyase 2-enoyl-coa Hydratase, Chain A, domain 2"/>
    <property type="match status" value="1"/>
</dbReference>
<dbReference type="AlphaFoldDB" id="A0A3R9YRQ7"/>
<evidence type="ECO:0000256" key="1">
    <source>
        <dbReference type="ARBA" id="ARBA00005254"/>
    </source>
</evidence>
<organism evidence="2 3">
    <name type="scientific">Aquibium carbonis</name>
    <dbReference type="NCBI Taxonomy" id="2495581"/>
    <lineage>
        <taxon>Bacteria</taxon>
        <taxon>Pseudomonadati</taxon>
        <taxon>Pseudomonadota</taxon>
        <taxon>Alphaproteobacteria</taxon>
        <taxon>Hyphomicrobiales</taxon>
        <taxon>Phyllobacteriaceae</taxon>
        <taxon>Aquibium</taxon>
    </lineage>
</organism>
<dbReference type="EMBL" id="RWKW01000055">
    <property type="protein sequence ID" value="RST85513.1"/>
    <property type="molecule type" value="Genomic_DNA"/>
</dbReference>
<dbReference type="Gene3D" id="3.90.226.10">
    <property type="entry name" value="2-enoyl-CoA Hydratase, Chain A, domain 1"/>
    <property type="match status" value="1"/>
</dbReference>
<dbReference type="RefSeq" id="WP_126700863.1">
    <property type="nucleotide sequence ID" value="NZ_RWKW01000055.1"/>
</dbReference>
<gene>
    <name evidence="2" type="ORF">EJC49_15615</name>
</gene>
<dbReference type="Pfam" id="PF00378">
    <property type="entry name" value="ECH_1"/>
    <property type="match status" value="1"/>
</dbReference>
<evidence type="ECO:0000313" key="3">
    <source>
        <dbReference type="Proteomes" id="UP000278398"/>
    </source>
</evidence>
<dbReference type="GO" id="GO:0008300">
    <property type="term" value="P:isoprenoid catabolic process"/>
    <property type="evidence" value="ECO:0007669"/>
    <property type="project" value="TreeGrafter"/>
</dbReference>
<protein>
    <submittedName>
        <fullName evidence="2">Enoyl-CoA hydratase</fullName>
    </submittedName>
</protein>
<dbReference type="OrthoDB" id="9810797at2"/>
<name>A0A3R9YRQ7_9HYPH</name>
<sequence length="266" mass="27739">MNQVVTDPRIRVSRHDDGVVSVTIDRAEKKNALTFSMWQTLAAVFSRESALPSTRVIVLSGAGADFCAGADIGEFADLRDGAGTARDYEAANSAAFRAIRLSSVPTIASIAGICFGGGFGIAAACDLRIATQDARFSVPAARLGLAYPQDAMQDIVRACGAQTAKFLAFSAARLSAEQASNAGILLETVADRPALDARVAEIAAGIAANAPLSIRASKASIAAVESGDPADAVHARELGDATFGSDDYREGRTAFSERRTPRFRGL</sequence>
<dbReference type="PANTHER" id="PTHR42964:SF1">
    <property type="entry name" value="POLYKETIDE BIOSYNTHESIS ENOYL-COA HYDRATASE PKSH-RELATED"/>
    <property type="match status" value="1"/>
</dbReference>
<comment type="similarity">
    <text evidence="1">Belongs to the enoyl-CoA hydratase/isomerase family.</text>
</comment>
<dbReference type="InterPro" id="IPR051683">
    <property type="entry name" value="Enoyl-CoA_Hydratase/Isomerase"/>
</dbReference>
<proteinExistence type="inferred from homology"/>
<dbReference type="InterPro" id="IPR001753">
    <property type="entry name" value="Enoyl-CoA_hydra/iso"/>
</dbReference>
<dbReference type="InterPro" id="IPR014748">
    <property type="entry name" value="Enoyl-CoA_hydra_C"/>
</dbReference>
<comment type="caution">
    <text evidence="2">The sequence shown here is derived from an EMBL/GenBank/DDBJ whole genome shotgun (WGS) entry which is preliminary data.</text>
</comment>
<reference evidence="2 3" key="1">
    <citation type="submission" date="2018-12" db="EMBL/GenBank/DDBJ databases">
        <title>Mesorhizobium carbonis sp. nov., isolated from coal mine water.</title>
        <authorList>
            <person name="Xin W."/>
            <person name="Xu Z."/>
            <person name="Xiang F."/>
            <person name="Zhang J."/>
            <person name="Xi L."/>
            <person name="Liu J."/>
        </authorList>
    </citation>
    <scope>NUCLEOTIDE SEQUENCE [LARGE SCALE GENOMIC DNA]</scope>
    <source>
        <strain evidence="2 3">B2.3</strain>
    </source>
</reference>
<evidence type="ECO:0000313" key="2">
    <source>
        <dbReference type="EMBL" id="RST85513.1"/>
    </source>
</evidence>
<dbReference type="SUPFAM" id="SSF52096">
    <property type="entry name" value="ClpP/crotonase"/>
    <property type="match status" value="1"/>
</dbReference>
<dbReference type="GO" id="GO:0003824">
    <property type="term" value="F:catalytic activity"/>
    <property type="evidence" value="ECO:0007669"/>
    <property type="project" value="UniProtKB-ARBA"/>
</dbReference>
<dbReference type="Proteomes" id="UP000278398">
    <property type="component" value="Unassembled WGS sequence"/>
</dbReference>
<dbReference type="InterPro" id="IPR029045">
    <property type="entry name" value="ClpP/crotonase-like_dom_sf"/>
</dbReference>